<feature type="domain" description="Peptidase S1" evidence="4">
    <location>
        <begin position="408"/>
        <end position="646"/>
    </location>
</feature>
<dbReference type="InterPro" id="IPR018114">
    <property type="entry name" value="TRYPSIN_HIS"/>
</dbReference>
<feature type="signal peptide" evidence="3">
    <location>
        <begin position="1"/>
        <end position="25"/>
    </location>
</feature>
<dbReference type="PRINTS" id="PR00722">
    <property type="entry name" value="CHYMOTRYPSIN"/>
</dbReference>
<evidence type="ECO:0000256" key="3">
    <source>
        <dbReference type="SAM" id="SignalP"/>
    </source>
</evidence>
<organism evidence="5 6">
    <name type="scientific">Chilo suppressalis</name>
    <name type="common">Asiatic rice borer moth</name>
    <dbReference type="NCBI Taxonomy" id="168631"/>
    <lineage>
        <taxon>Eukaryota</taxon>
        <taxon>Metazoa</taxon>
        <taxon>Ecdysozoa</taxon>
        <taxon>Arthropoda</taxon>
        <taxon>Hexapoda</taxon>
        <taxon>Insecta</taxon>
        <taxon>Pterygota</taxon>
        <taxon>Neoptera</taxon>
        <taxon>Endopterygota</taxon>
        <taxon>Lepidoptera</taxon>
        <taxon>Glossata</taxon>
        <taxon>Ditrysia</taxon>
        <taxon>Pyraloidea</taxon>
        <taxon>Crambidae</taxon>
        <taxon>Crambinae</taxon>
        <taxon>Chilo</taxon>
    </lineage>
</organism>
<keyword evidence="2" id="KW-0645">Protease</keyword>
<accession>A0ABN8LA86</accession>
<dbReference type="InterPro" id="IPR001314">
    <property type="entry name" value="Peptidase_S1A"/>
</dbReference>
<keyword evidence="3" id="KW-0732">Signal</keyword>
<dbReference type="InterPro" id="IPR009003">
    <property type="entry name" value="Peptidase_S1_PA"/>
</dbReference>
<keyword evidence="6" id="KW-1185">Reference proteome</keyword>
<proteinExistence type="predicted"/>
<evidence type="ECO:0000313" key="6">
    <source>
        <dbReference type="Proteomes" id="UP001153292"/>
    </source>
</evidence>
<dbReference type="InterPro" id="IPR001254">
    <property type="entry name" value="Trypsin_dom"/>
</dbReference>
<evidence type="ECO:0000256" key="1">
    <source>
        <dbReference type="ARBA" id="ARBA00023157"/>
    </source>
</evidence>
<keyword evidence="2" id="KW-0378">Hydrolase</keyword>
<protein>
    <recommendedName>
        <fullName evidence="4">Peptidase S1 domain-containing protein</fullName>
    </recommendedName>
</protein>
<dbReference type="Pfam" id="PF00089">
    <property type="entry name" value="Trypsin"/>
    <property type="match status" value="1"/>
</dbReference>
<gene>
    <name evidence="5" type="ORF">CHILSU_LOCUS7636</name>
</gene>
<reference evidence="5" key="1">
    <citation type="submission" date="2021-12" db="EMBL/GenBank/DDBJ databases">
        <authorList>
            <person name="King R."/>
        </authorList>
    </citation>
    <scope>NUCLEOTIDE SEQUENCE</scope>
</reference>
<keyword evidence="1" id="KW-1015">Disulfide bond</keyword>
<dbReference type="SMART" id="SM00020">
    <property type="entry name" value="Tryp_SPc"/>
    <property type="match status" value="1"/>
</dbReference>
<dbReference type="PROSITE" id="PS50240">
    <property type="entry name" value="TRYPSIN_DOM"/>
    <property type="match status" value="1"/>
</dbReference>
<name>A0ABN8LA86_CHISP</name>
<evidence type="ECO:0000256" key="2">
    <source>
        <dbReference type="RuleBase" id="RU363034"/>
    </source>
</evidence>
<keyword evidence="2" id="KW-0720">Serine protease</keyword>
<dbReference type="PROSITE" id="PS00135">
    <property type="entry name" value="TRYPSIN_SER"/>
    <property type="match status" value="1"/>
</dbReference>
<dbReference type="PANTHER" id="PTHR24252:SF7">
    <property type="entry name" value="HYALIN"/>
    <property type="match status" value="1"/>
</dbReference>
<dbReference type="Proteomes" id="UP001153292">
    <property type="component" value="Chromosome 28"/>
</dbReference>
<dbReference type="EMBL" id="OU963921">
    <property type="protein sequence ID" value="CAH2988128.1"/>
    <property type="molecule type" value="Genomic_DNA"/>
</dbReference>
<dbReference type="InterPro" id="IPR033116">
    <property type="entry name" value="TRYPSIN_SER"/>
</dbReference>
<dbReference type="SUPFAM" id="SSF50494">
    <property type="entry name" value="Trypsin-like serine proteases"/>
    <property type="match status" value="1"/>
</dbReference>
<dbReference type="CDD" id="cd00190">
    <property type="entry name" value="Tryp_SPc"/>
    <property type="match status" value="1"/>
</dbReference>
<evidence type="ECO:0000259" key="4">
    <source>
        <dbReference type="PROSITE" id="PS50240"/>
    </source>
</evidence>
<evidence type="ECO:0000313" key="5">
    <source>
        <dbReference type="EMBL" id="CAH2988128.1"/>
    </source>
</evidence>
<feature type="chain" id="PRO_5046215854" description="Peptidase S1 domain-containing protein" evidence="3">
    <location>
        <begin position="26"/>
        <end position="648"/>
    </location>
</feature>
<dbReference type="PANTHER" id="PTHR24252">
    <property type="entry name" value="ACROSIN-RELATED"/>
    <property type="match status" value="1"/>
</dbReference>
<sequence>MLSENKWKVILLVAASVAAVEPTRALSLVYQRPYRNVMFVPKYRTRGRQSRVLFLDDAENHQNYGKGEIDLTLNSKVKFDESTDYEFTSPEVESTTKIEELPSGNERFYEPLPRFRQFQAPQYYQGRYGRPYAPSFGFEPYQTVAPFAPALRNSFYSGYNGWKARSPRVVFPYASESVNSLVHSNSHAGPGFDNVVFREQTFGNEVGTDEQSLQDINGGSDAFAERDANDPHRARDIKTSRNLEKPMFIQTDVRLARNDIFPNASATTLPEFRPISDEQIARVTKILKDIKRQRSGRLLDSAAQEQQLKTNVLKNVSQKLDRQDEKKCPQGGTCEFFFYCWMVGGLLDGSCGGLLKGCCHRVAKAGILGVQDSNSIDYGPNEGLSYGPVINDESCGIAVGKQTAQRRIVGGDDAGFGTFPWQAYIRIGSSRCGGSLISRRHVVTAGHCVARAQPRHVRVTLGDYVINSAAEPLPAYTFGVRTIKVHPLFKFTPQADRFDVAVLTLDRNVHYMPHIAPICLPERGAEYLGAYGWAAGWGALSPGSRLRPRTLQAVDVPVLDNRVCERWHRANGINVVIYPEMLCAGYKGGGKDSCQGDSGGPLMLERAGRWYLIGVVSAGYSCASRGQPGIYHRVAHTVDWISHATTLS</sequence>
<dbReference type="Gene3D" id="2.40.10.10">
    <property type="entry name" value="Trypsin-like serine proteases"/>
    <property type="match status" value="1"/>
</dbReference>
<dbReference type="PROSITE" id="PS00134">
    <property type="entry name" value="TRYPSIN_HIS"/>
    <property type="match status" value="1"/>
</dbReference>
<dbReference type="InterPro" id="IPR043504">
    <property type="entry name" value="Peptidase_S1_PA_chymotrypsin"/>
</dbReference>